<dbReference type="EMBL" id="CM029044">
    <property type="protein sequence ID" value="KAG2606748.1"/>
    <property type="molecule type" value="Genomic_DNA"/>
</dbReference>
<reference evidence="2" key="1">
    <citation type="submission" date="2020-05" db="EMBL/GenBank/DDBJ databases">
        <title>WGS assembly of Panicum virgatum.</title>
        <authorList>
            <person name="Lovell J.T."/>
            <person name="Jenkins J."/>
            <person name="Shu S."/>
            <person name="Juenger T.E."/>
            <person name="Schmutz J."/>
        </authorList>
    </citation>
    <scope>NUCLEOTIDE SEQUENCE</scope>
    <source>
        <strain evidence="2">AP13</strain>
    </source>
</reference>
<feature type="region of interest" description="Disordered" evidence="1">
    <location>
        <begin position="35"/>
        <end position="129"/>
    </location>
</feature>
<sequence>MATLLMPPSPRCRPIAELLLLHLTTHAEATAAAPLSTATPHAAPQQSGRETAGPLQGLRDPCLGRHCDAPPHLTNPSRRPMLRDMPERPGAAEPVVQRPYPPAGLDPRRRSSSMPPSHGPLALFRPGARAPHSTIRPAVAFLAGRQASGDLLGQ</sequence>
<gene>
    <name evidence="2" type="ORF">PVAP13_4NG215544</name>
</gene>
<evidence type="ECO:0000313" key="3">
    <source>
        <dbReference type="Proteomes" id="UP000823388"/>
    </source>
</evidence>
<feature type="compositionally biased region" description="Low complexity" evidence="1">
    <location>
        <begin position="35"/>
        <end position="44"/>
    </location>
</feature>
<evidence type="ECO:0000256" key="1">
    <source>
        <dbReference type="SAM" id="MobiDB-lite"/>
    </source>
</evidence>
<evidence type="ECO:0000313" key="2">
    <source>
        <dbReference type="EMBL" id="KAG2606748.1"/>
    </source>
</evidence>
<dbReference type="AlphaFoldDB" id="A0A8T0TAW8"/>
<organism evidence="2 3">
    <name type="scientific">Panicum virgatum</name>
    <name type="common">Blackwell switchgrass</name>
    <dbReference type="NCBI Taxonomy" id="38727"/>
    <lineage>
        <taxon>Eukaryota</taxon>
        <taxon>Viridiplantae</taxon>
        <taxon>Streptophyta</taxon>
        <taxon>Embryophyta</taxon>
        <taxon>Tracheophyta</taxon>
        <taxon>Spermatophyta</taxon>
        <taxon>Magnoliopsida</taxon>
        <taxon>Liliopsida</taxon>
        <taxon>Poales</taxon>
        <taxon>Poaceae</taxon>
        <taxon>PACMAD clade</taxon>
        <taxon>Panicoideae</taxon>
        <taxon>Panicodae</taxon>
        <taxon>Paniceae</taxon>
        <taxon>Panicinae</taxon>
        <taxon>Panicum</taxon>
        <taxon>Panicum sect. Hiantes</taxon>
    </lineage>
</organism>
<protein>
    <submittedName>
        <fullName evidence="2">Uncharacterized protein</fullName>
    </submittedName>
</protein>
<proteinExistence type="predicted"/>
<dbReference type="Proteomes" id="UP000823388">
    <property type="component" value="Chromosome 4N"/>
</dbReference>
<name>A0A8T0TAW8_PANVG</name>
<keyword evidence="3" id="KW-1185">Reference proteome</keyword>
<comment type="caution">
    <text evidence="2">The sequence shown here is derived from an EMBL/GenBank/DDBJ whole genome shotgun (WGS) entry which is preliminary data.</text>
</comment>
<accession>A0A8T0TAW8</accession>